<dbReference type="Gene3D" id="3.40.50.300">
    <property type="entry name" value="P-loop containing nucleotide triphosphate hydrolases"/>
    <property type="match status" value="1"/>
</dbReference>
<dbReference type="SUPFAM" id="SSF52540">
    <property type="entry name" value="P-loop containing nucleoside triphosphate hydrolases"/>
    <property type="match status" value="1"/>
</dbReference>
<dbReference type="GO" id="GO:0003924">
    <property type="term" value="F:GTPase activity"/>
    <property type="evidence" value="ECO:0007669"/>
    <property type="project" value="InterPro"/>
</dbReference>
<protein>
    <submittedName>
        <fullName evidence="6">Large subunit GTPase 1</fullName>
    </submittedName>
</protein>
<evidence type="ECO:0000256" key="2">
    <source>
        <dbReference type="ARBA" id="ARBA00022741"/>
    </source>
</evidence>
<sequence length="479" mass="54277">MVGTLTDEERSKIEKSHKEFKHFIKIPRRPEWDDKTTAEDLESKERQNFLEWRRKLAELQEEQGLVLTPYEKNLGFWRQLWRVVERSDVLVQIVDARNPLLFYCEDLEKYSKEVDTNKTNLLLLNKSDLLTAQQRKYWAKYFDSRAITVAFYSAKQSEETIEEGNEDANETVEKVAEEEEIEEEEEEDEEEELELEDEDEVEEDEKAAIVPKKPENKVVTNDAPTKPSFPANKIEQVKVPDVLPTPKDEIKNPEPPKVLEETTGEKEKLKNDIDNAKKSETPAKLKPEFEAGEREGNPPTKPVVSEKDESKFKSSEFEIVEREDRDVPPPKPKAEFEIAEKGIAVKPVLPPPPPPSSTSTTIKSDPATVPDPVKDNTSRPEVKVDSDDKKALKPAVPENKVAAHVKFQEDDVKENSGKGHVPAVDFATLEKGETVVKPPGVTTGNAIAGDAVEDFLSAEQAHGGQLLHRHHESIQDQQL</sequence>
<reference evidence="6" key="1">
    <citation type="submission" date="2018-04" db="EMBL/GenBank/DDBJ databases">
        <title>Transcriptome of Schizaphis graminum biotype I.</title>
        <authorList>
            <person name="Scully E.D."/>
            <person name="Geib S.M."/>
            <person name="Palmer N.A."/>
            <person name="Koch K."/>
            <person name="Bradshaw J."/>
            <person name="Heng-Moss T."/>
            <person name="Sarath G."/>
        </authorList>
    </citation>
    <scope>NUCLEOTIDE SEQUENCE</scope>
</reference>
<feature type="region of interest" description="Disordered" evidence="5">
    <location>
        <begin position="158"/>
        <end position="397"/>
    </location>
</feature>
<dbReference type="EMBL" id="GGMR01005930">
    <property type="protein sequence ID" value="MBY18549.1"/>
    <property type="molecule type" value="Transcribed_RNA"/>
</dbReference>
<keyword evidence="4" id="KW-0342">GTP-binding</keyword>
<evidence type="ECO:0000313" key="6">
    <source>
        <dbReference type="EMBL" id="MBY18549.1"/>
    </source>
</evidence>
<keyword evidence="1" id="KW-0963">Cytoplasm</keyword>
<keyword evidence="3" id="KW-0378">Hydrolase</keyword>
<dbReference type="InterPro" id="IPR027417">
    <property type="entry name" value="P-loop_NTPase"/>
</dbReference>
<dbReference type="GO" id="GO:0005829">
    <property type="term" value="C:cytosol"/>
    <property type="evidence" value="ECO:0007669"/>
    <property type="project" value="TreeGrafter"/>
</dbReference>
<evidence type="ECO:0000256" key="3">
    <source>
        <dbReference type="ARBA" id="ARBA00022801"/>
    </source>
</evidence>
<name>A0A2S2NMX6_SCHGA</name>
<dbReference type="GO" id="GO:0005525">
    <property type="term" value="F:GTP binding"/>
    <property type="evidence" value="ECO:0007669"/>
    <property type="project" value="UniProtKB-KW"/>
</dbReference>
<feature type="compositionally biased region" description="Basic and acidic residues" evidence="5">
    <location>
        <begin position="372"/>
        <end position="391"/>
    </location>
</feature>
<organism evidence="6">
    <name type="scientific">Schizaphis graminum</name>
    <name type="common">Green bug aphid</name>
    <dbReference type="NCBI Taxonomy" id="13262"/>
    <lineage>
        <taxon>Eukaryota</taxon>
        <taxon>Metazoa</taxon>
        <taxon>Ecdysozoa</taxon>
        <taxon>Arthropoda</taxon>
        <taxon>Hexapoda</taxon>
        <taxon>Insecta</taxon>
        <taxon>Pterygota</taxon>
        <taxon>Neoptera</taxon>
        <taxon>Paraneoptera</taxon>
        <taxon>Hemiptera</taxon>
        <taxon>Sternorrhyncha</taxon>
        <taxon>Aphidomorpha</taxon>
        <taxon>Aphidoidea</taxon>
        <taxon>Aphididae</taxon>
        <taxon>Aphidini</taxon>
        <taxon>Schizaphis</taxon>
    </lineage>
</organism>
<proteinExistence type="predicted"/>
<accession>A0A2S2NMX6</accession>
<dbReference type="InterPro" id="IPR043358">
    <property type="entry name" value="GNL1-like"/>
</dbReference>
<gene>
    <name evidence="6" type="primary">lsg1</name>
    <name evidence="6" type="ORF">g.102032</name>
</gene>
<dbReference type="PANTHER" id="PTHR45709:SF2">
    <property type="entry name" value="LARGE SUBUNIT GTPASE 1 HOMOLOG"/>
    <property type="match status" value="1"/>
</dbReference>
<evidence type="ECO:0000256" key="1">
    <source>
        <dbReference type="ARBA" id="ARBA00022490"/>
    </source>
</evidence>
<keyword evidence="2" id="KW-0547">Nucleotide-binding</keyword>
<dbReference type="GO" id="GO:0000054">
    <property type="term" value="P:ribosomal subunit export from nucleus"/>
    <property type="evidence" value="ECO:0007669"/>
    <property type="project" value="TreeGrafter"/>
</dbReference>
<evidence type="ECO:0000256" key="5">
    <source>
        <dbReference type="SAM" id="MobiDB-lite"/>
    </source>
</evidence>
<feature type="compositionally biased region" description="Basic and acidic residues" evidence="5">
    <location>
        <begin position="246"/>
        <end position="296"/>
    </location>
</feature>
<feature type="compositionally biased region" description="Acidic residues" evidence="5">
    <location>
        <begin position="159"/>
        <end position="205"/>
    </location>
</feature>
<dbReference type="AlphaFoldDB" id="A0A2S2NMX6"/>
<dbReference type="PANTHER" id="PTHR45709">
    <property type="entry name" value="LARGE SUBUNIT GTPASE 1 HOMOLOG-RELATED"/>
    <property type="match status" value="1"/>
</dbReference>
<evidence type="ECO:0000256" key="4">
    <source>
        <dbReference type="ARBA" id="ARBA00023134"/>
    </source>
</evidence>
<feature type="compositionally biased region" description="Basic and acidic residues" evidence="5">
    <location>
        <begin position="304"/>
        <end position="340"/>
    </location>
</feature>